<dbReference type="Proteomes" id="UP001219525">
    <property type="component" value="Unassembled WGS sequence"/>
</dbReference>
<evidence type="ECO:0000313" key="5">
    <source>
        <dbReference type="Proteomes" id="UP001219525"/>
    </source>
</evidence>
<feature type="compositionally biased region" description="Basic and acidic residues" evidence="2">
    <location>
        <begin position="58"/>
        <end position="80"/>
    </location>
</feature>
<evidence type="ECO:0000256" key="2">
    <source>
        <dbReference type="SAM" id="MobiDB-lite"/>
    </source>
</evidence>
<evidence type="ECO:0000313" key="4">
    <source>
        <dbReference type="EMBL" id="KAJ7197208.1"/>
    </source>
</evidence>
<comment type="caution">
    <text evidence="4">The sequence shown here is derived from an EMBL/GenBank/DDBJ whole genome shotgun (WGS) entry which is preliminary data.</text>
</comment>
<organism evidence="4 5">
    <name type="scientific">Mycena pura</name>
    <dbReference type="NCBI Taxonomy" id="153505"/>
    <lineage>
        <taxon>Eukaryota</taxon>
        <taxon>Fungi</taxon>
        <taxon>Dikarya</taxon>
        <taxon>Basidiomycota</taxon>
        <taxon>Agaricomycotina</taxon>
        <taxon>Agaricomycetes</taxon>
        <taxon>Agaricomycetidae</taxon>
        <taxon>Agaricales</taxon>
        <taxon>Marasmiineae</taxon>
        <taxon>Mycenaceae</taxon>
        <taxon>Mycena</taxon>
    </lineage>
</organism>
<dbReference type="InterPro" id="IPR012462">
    <property type="entry name" value="UFSP1/2_DUB_cat"/>
</dbReference>
<proteinExistence type="predicted"/>
<evidence type="ECO:0000259" key="3">
    <source>
        <dbReference type="Pfam" id="PF07910"/>
    </source>
</evidence>
<dbReference type="GO" id="GO:0016787">
    <property type="term" value="F:hydrolase activity"/>
    <property type="evidence" value="ECO:0007669"/>
    <property type="project" value="UniProtKB-KW"/>
</dbReference>
<feature type="domain" description="UFSP1/2/DUB catalytic" evidence="3">
    <location>
        <begin position="129"/>
        <end position="324"/>
    </location>
</feature>
<feature type="region of interest" description="Disordered" evidence="2">
    <location>
        <begin position="45"/>
        <end position="94"/>
    </location>
</feature>
<protein>
    <submittedName>
        <fullName evidence="4">Peptidase family C78-domain-containing protein</fullName>
    </submittedName>
</protein>
<name>A0AAD6UXD3_9AGAR</name>
<gene>
    <name evidence="4" type="ORF">GGX14DRAFT_700326</name>
</gene>
<dbReference type="Pfam" id="PF07910">
    <property type="entry name" value="Peptidase_C78"/>
    <property type="match status" value="1"/>
</dbReference>
<feature type="compositionally biased region" description="Low complexity" evidence="2">
    <location>
        <begin position="340"/>
        <end position="352"/>
    </location>
</feature>
<evidence type="ECO:0000256" key="1">
    <source>
        <dbReference type="ARBA" id="ARBA00022801"/>
    </source>
</evidence>
<dbReference type="EMBL" id="JARJCW010000079">
    <property type="protein sequence ID" value="KAJ7197208.1"/>
    <property type="molecule type" value="Genomic_DNA"/>
</dbReference>
<sequence length="465" mass="52192">MSYTLSGGRINEHEPTSFPCQFCLTNLQCLSDIQRQQHYDRHLGDEPIASTSTSSPKKSVDNSDAEARKGGSSTKDKNNDRFWYPAQNSEPPPNFTPGLIPLLKTHLRISHTQGYTRRAVLCYERAVLVTRKAWDAGWGCGYRNFLMACASLMDQPFQLMYFPLLDDPIPPGVRNLQRIIEDAWKAGFDPEGARDLKKLVGTKTKIGTADIQIAFTFRGIPSRLVEFDLKKKEGGTDILTKWVIEYFSQPHGVVEEINVLRPKTVSEALLGATPVVVTSRMPFILQHDGHSRTIIGYEVNKSGEINLLEFDPSKIMKKSMRQAALDTFASMPLQHNTVPNASTSNAAASLSNKRPATALSLTNSTPLKRSRCDDDAKEDSWIDDDDVVIIDNPHSQGVQEKMHKEKKKADHALATTEVLKFFRLNHRKLGKNKEYQVLYFPMSEPLSAEAKLLPLVNGYAEKLFK</sequence>
<dbReference type="AlphaFoldDB" id="A0AAD6UXD3"/>
<keyword evidence="1" id="KW-0378">Hydrolase</keyword>
<dbReference type="Gene3D" id="3.90.70.130">
    <property type="match status" value="1"/>
</dbReference>
<feature type="region of interest" description="Disordered" evidence="2">
    <location>
        <begin position="336"/>
        <end position="373"/>
    </location>
</feature>
<keyword evidence="5" id="KW-1185">Reference proteome</keyword>
<reference evidence="4" key="1">
    <citation type="submission" date="2023-03" db="EMBL/GenBank/DDBJ databases">
        <title>Massive genome expansion in bonnet fungi (Mycena s.s.) driven by repeated elements and novel gene families across ecological guilds.</title>
        <authorList>
            <consortium name="Lawrence Berkeley National Laboratory"/>
            <person name="Harder C.B."/>
            <person name="Miyauchi S."/>
            <person name="Viragh M."/>
            <person name="Kuo A."/>
            <person name="Thoen E."/>
            <person name="Andreopoulos B."/>
            <person name="Lu D."/>
            <person name="Skrede I."/>
            <person name="Drula E."/>
            <person name="Henrissat B."/>
            <person name="Morin E."/>
            <person name="Kohler A."/>
            <person name="Barry K."/>
            <person name="LaButti K."/>
            <person name="Morin E."/>
            <person name="Salamov A."/>
            <person name="Lipzen A."/>
            <person name="Mereny Z."/>
            <person name="Hegedus B."/>
            <person name="Baldrian P."/>
            <person name="Stursova M."/>
            <person name="Weitz H."/>
            <person name="Taylor A."/>
            <person name="Grigoriev I.V."/>
            <person name="Nagy L.G."/>
            <person name="Martin F."/>
            <person name="Kauserud H."/>
        </authorList>
    </citation>
    <scope>NUCLEOTIDE SEQUENCE</scope>
    <source>
        <strain evidence="4">9144</strain>
    </source>
</reference>
<accession>A0AAD6UXD3</accession>